<dbReference type="SUPFAM" id="SSF57903">
    <property type="entry name" value="FYVE/PHD zinc finger"/>
    <property type="match status" value="1"/>
</dbReference>
<dbReference type="InterPro" id="IPR002717">
    <property type="entry name" value="HAT_MYST-type"/>
</dbReference>
<dbReference type="FunFam" id="3.40.630.30:FF:000001">
    <property type="entry name" value="Histone acetyltransferase"/>
    <property type="match status" value="1"/>
</dbReference>
<proteinExistence type="inferred from homology"/>
<organism evidence="16 17">
    <name type="scientific">Thelohanellus kitauei</name>
    <name type="common">Myxosporean</name>
    <dbReference type="NCBI Taxonomy" id="669202"/>
    <lineage>
        <taxon>Eukaryota</taxon>
        <taxon>Metazoa</taxon>
        <taxon>Cnidaria</taxon>
        <taxon>Myxozoa</taxon>
        <taxon>Myxosporea</taxon>
        <taxon>Bivalvulida</taxon>
        <taxon>Platysporina</taxon>
        <taxon>Myxobolidae</taxon>
        <taxon>Thelohanellus</taxon>
    </lineage>
</organism>
<protein>
    <recommendedName>
        <fullName evidence="3">histone acetyltransferase</fullName>
        <ecNumber evidence="3">2.3.1.48</ecNumber>
    </recommendedName>
</protein>
<evidence type="ECO:0000256" key="5">
    <source>
        <dbReference type="ARBA" id="ARBA00022723"/>
    </source>
</evidence>
<keyword evidence="17" id="KW-1185">Reference proteome</keyword>
<feature type="compositionally biased region" description="Polar residues" evidence="13">
    <location>
        <begin position="185"/>
        <end position="197"/>
    </location>
</feature>
<dbReference type="Gene3D" id="1.10.10.10">
    <property type="entry name" value="Winged helix-like DNA-binding domain superfamily/Winged helix DNA-binding domain"/>
    <property type="match status" value="1"/>
</dbReference>
<dbReference type="InterPro" id="IPR016181">
    <property type="entry name" value="Acyl_CoA_acyltransferase"/>
</dbReference>
<keyword evidence="5" id="KW-0479">Metal-binding</keyword>
<evidence type="ECO:0000256" key="9">
    <source>
        <dbReference type="ARBA" id="ARBA00022990"/>
    </source>
</evidence>
<reference evidence="16 17" key="1">
    <citation type="journal article" date="2014" name="Genome Biol. Evol.">
        <title>The genome of the myxosporean Thelohanellus kitauei shows adaptations to nutrient acquisition within its fish host.</title>
        <authorList>
            <person name="Yang Y."/>
            <person name="Xiong J."/>
            <person name="Zhou Z."/>
            <person name="Huo F."/>
            <person name="Miao W."/>
            <person name="Ran C."/>
            <person name="Liu Y."/>
            <person name="Zhang J."/>
            <person name="Feng J."/>
            <person name="Wang M."/>
            <person name="Wang M."/>
            <person name="Wang L."/>
            <person name="Yao B."/>
        </authorList>
    </citation>
    <scope>NUCLEOTIDE SEQUENCE [LARGE SCALE GENOMIC DNA]</scope>
    <source>
        <strain evidence="16">Wuqing</strain>
    </source>
</reference>
<evidence type="ECO:0000313" key="17">
    <source>
        <dbReference type="Proteomes" id="UP000031668"/>
    </source>
</evidence>
<evidence type="ECO:0000256" key="6">
    <source>
        <dbReference type="ARBA" id="ARBA00022771"/>
    </source>
</evidence>
<keyword evidence="4 16" id="KW-0808">Transferase</keyword>
<evidence type="ECO:0000256" key="11">
    <source>
        <dbReference type="PIRSR" id="PIRSR602717-51"/>
    </source>
</evidence>
<dbReference type="GO" id="GO:0070775">
    <property type="term" value="C:H3 histone acetyltransferase complex"/>
    <property type="evidence" value="ECO:0007669"/>
    <property type="project" value="UniProtKB-ARBA"/>
</dbReference>
<dbReference type="GO" id="GO:0003682">
    <property type="term" value="F:chromatin binding"/>
    <property type="evidence" value="ECO:0007669"/>
    <property type="project" value="TreeGrafter"/>
</dbReference>
<dbReference type="InterPro" id="IPR011011">
    <property type="entry name" value="Znf_FYVE_PHD"/>
</dbReference>
<name>A0A0C2J6W6_THEKT</name>
<evidence type="ECO:0000259" key="14">
    <source>
        <dbReference type="PROSITE" id="PS50016"/>
    </source>
</evidence>
<dbReference type="AlphaFoldDB" id="A0A0C2J6W6"/>
<dbReference type="GO" id="GO:0003712">
    <property type="term" value="F:transcription coregulator activity"/>
    <property type="evidence" value="ECO:0007669"/>
    <property type="project" value="TreeGrafter"/>
</dbReference>
<dbReference type="InterPro" id="IPR036388">
    <property type="entry name" value="WH-like_DNA-bd_sf"/>
</dbReference>
<feature type="region of interest" description="Disordered" evidence="13">
    <location>
        <begin position="185"/>
        <end position="214"/>
    </location>
</feature>
<evidence type="ECO:0000256" key="2">
    <source>
        <dbReference type="ARBA" id="ARBA00010107"/>
    </source>
</evidence>
<dbReference type="GO" id="GO:0004402">
    <property type="term" value="F:histone acetyltransferase activity"/>
    <property type="evidence" value="ECO:0007669"/>
    <property type="project" value="InterPro"/>
</dbReference>
<comment type="similarity">
    <text evidence="2">Belongs to the MYST (SAS/MOZ) family.</text>
</comment>
<dbReference type="SMART" id="SM00249">
    <property type="entry name" value="PHD"/>
    <property type="match status" value="2"/>
</dbReference>
<dbReference type="GO" id="GO:0040029">
    <property type="term" value="P:epigenetic regulation of gene expression"/>
    <property type="evidence" value="ECO:0007669"/>
    <property type="project" value="UniProtKB-ARBA"/>
</dbReference>
<dbReference type="Gene3D" id="3.30.60.60">
    <property type="entry name" value="N-acetyl transferase-like"/>
    <property type="match status" value="1"/>
</dbReference>
<dbReference type="InterPro" id="IPR013083">
    <property type="entry name" value="Znf_RING/FYVE/PHD"/>
</dbReference>
<dbReference type="GO" id="GO:0008270">
    <property type="term" value="F:zinc ion binding"/>
    <property type="evidence" value="ECO:0007669"/>
    <property type="project" value="UniProtKB-KW"/>
</dbReference>
<feature type="domain" description="MYST-type HAT" evidence="15">
    <location>
        <begin position="280"/>
        <end position="554"/>
    </location>
</feature>
<keyword evidence="8" id="KW-0156">Chromatin regulator</keyword>
<accession>A0A0C2J6W6</accession>
<comment type="subcellular location">
    <subcellularLocation>
        <location evidence="1">Nucleus</location>
    </subcellularLocation>
</comment>
<evidence type="ECO:0000313" key="16">
    <source>
        <dbReference type="EMBL" id="KII64908.1"/>
    </source>
</evidence>
<keyword evidence="6 12" id="KW-0863">Zinc-finger</keyword>
<dbReference type="PROSITE" id="PS50016">
    <property type="entry name" value="ZF_PHD_2"/>
    <property type="match status" value="1"/>
</dbReference>
<feature type="domain" description="PHD-type" evidence="14">
    <location>
        <begin position="83"/>
        <end position="140"/>
    </location>
</feature>
<keyword evidence="10" id="KW-0539">Nucleus</keyword>
<evidence type="ECO:0000256" key="4">
    <source>
        <dbReference type="ARBA" id="ARBA00022679"/>
    </source>
</evidence>
<evidence type="ECO:0000259" key="15">
    <source>
        <dbReference type="PROSITE" id="PS51726"/>
    </source>
</evidence>
<sequence length="576" mass="65875">MYENKNILRQNIQNLLLNNRSGLTISQIEESLLSPSSRERKPNHTLYAIRIRSAVFELVVAGILIQKGQIFVIDNHRLELSEGLICCACQKPGNLIDVSSPFLFCFACGDGYHLLCILDDVSKLPLVLKSGWLCRGCKMCQLCHSNSQPISHCFICDKGFHQECLYTSIKSVSDDMLCDSCNGDSRSARGQRNQSITPRELPKPPVVRKRSSKVPKVGKRITGHMVKSPSLAKAPKFNDILHNLLSSNKFPDITEQDVTLFQRVRKLVATRIPQLKADALGTCTPPYIQFGKYEIKSWYSSPFPQEYATIAKLHICEFCLEYRKSEFVMSRHIINCRAYHPPDREIYRSGNLSIFEVDGQNYKNYCQNLCLIAKLFLDHKTLYYDVEPFLFYILTINDEYGSHLIGYFSKEKFSPQKYNVSCITTLPPYQRAGYGRFLIDFSYLLTRTEGITGSPEKPLSALGRISYHAYWSTMVCKYLHDNKGKPLSIRDIMNSTGFDPNDITSTLQRLGMLKLNKERKCTILFRNSVVEKYINAKSLTNRIPLDEFKLHWAPFVKPSIHDGLVMEHHPTEKAQS</sequence>
<dbReference type="InterPro" id="IPR001965">
    <property type="entry name" value="Znf_PHD"/>
</dbReference>
<dbReference type="EMBL" id="JWZT01004076">
    <property type="protein sequence ID" value="KII64908.1"/>
    <property type="molecule type" value="Genomic_DNA"/>
</dbReference>
<evidence type="ECO:0000256" key="12">
    <source>
        <dbReference type="PROSITE-ProRule" id="PRU00146"/>
    </source>
</evidence>
<dbReference type="OrthoDB" id="787137at2759"/>
<dbReference type="PANTHER" id="PTHR10615">
    <property type="entry name" value="HISTONE ACETYLTRANSFERASE"/>
    <property type="match status" value="1"/>
</dbReference>
<evidence type="ECO:0000256" key="8">
    <source>
        <dbReference type="ARBA" id="ARBA00022853"/>
    </source>
</evidence>
<dbReference type="PROSITE" id="PS51726">
    <property type="entry name" value="MYST_HAT"/>
    <property type="match status" value="1"/>
</dbReference>
<evidence type="ECO:0000256" key="10">
    <source>
        <dbReference type="ARBA" id="ARBA00023242"/>
    </source>
</evidence>
<gene>
    <name evidence="16" type="ORF">RF11_09320</name>
</gene>
<dbReference type="Gene3D" id="3.40.630.30">
    <property type="match status" value="1"/>
</dbReference>
<evidence type="ECO:0000256" key="7">
    <source>
        <dbReference type="ARBA" id="ARBA00022833"/>
    </source>
</evidence>
<dbReference type="Pfam" id="PF01853">
    <property type="entry name" value="MOZ_SAS"/>
    <property type="match status" value="1"/>
</dbReference>
<evidence type="ECO:0000256" key="3">
    <source>
        <dbReference type="ARBA" id="ARBA00013184"/>
    </source>
</evidence>
<dbReference type="Pfam" id="PF17772">
    <property type="entry name" value="zf-MYST"/>
    <property type="match status" value="1"/>
</dbReference>
<dbReference type="EC" id="2.3.1.48" evidence="3"/>
<dbReference type="GO" id="GO:0006357">
    <property type="term" value="P:regulation of transcription by RNA polymerase II"/>
    <property type="evidence" value="ECO:0007669"/>
    <property type="project" value="TreeGrafter"/>
</dbReference>
<keyword evidence="7" id="KW-0862">Zinc</keyword>
<dbReference type="SUPFAM" id="SSF55729">
    <property type="entry name" value="Acyl-CoA N-acyltransferases (Nat)"/>
    <property type="match status" value="1"/>
</dbReference>
<comment type="caution">
    <text evidence="16">The sequence shown here is derived from an EMBL/GenBank/DDBJ whole genome shotgun (WGS) entry which is preliminary data.</text>
</comment>
<feature type="active site" description="Proton donor/acceptor" evidence="11">
    <location>
        <position position="456"/>
    </location>
</feature>
<dbReference type="Gene3D" id="3.30.40.10">
    <property type="entry name" value="Zinc/RING finger domain, C3HC4 (zinc finger)"/>
    <property type="match status" value="2"/>
</dbReference>
<evidence type="ECO:0000256" key="1">
    <source>
        <dbReference type="ARBA" id="ARBA00004123"/>
    </source>
</evidence>
<dbReference type="InterPro" id="IPR050603">
    <property type="entry name" value="MYST_HAT"/>
</dbReference>
<dbReference type="GO" id="GO:0005634">
    <property type="term" value="C:nucleus"/>
    <property type="evidence" value="ECO:0007669"/>
    <property type="project" value="UniProtKB-SubCell"/>
</dbReference>
<dbReference type="InterPro" id="IPR019787">
    <property type="entry name" value="Znf_PHD-finger"/>
</dbReference>
<dbReference type="FunFam" id="3.30.60.60:FF:000001">
    <property type="entry name" value="Histone acetyltransferase"/>
    <property type="match status" value="1"/>
</dbReference>
<dbReference type="InterPro" id="IPR040706">
    <property type="entry name" value="Zf-MYST"/>
</dbReference>
<dbReference type="Proteomes" id="UP000031668">
    <property type="component" value="Unassembled WGS sequence"/>
</dbReference>
<dbReference type="PANTHER" id="PTHR10615:SF217">
    <property type="entry name" value="HISTONE ACETYLTRANSFERASE"/>
    <property type="match status" value="1"/>
</dbReference>
<evidence type="ECO:0000256" key="13">
    <source>
        <dbReference type="SAM" id="MobiDB-lite"/>
    </source>
</evidence>
<keyword evidence="9" id="KW-0007">Acetylation</keyword>